<evidence type="ECO:0000259" key="7">
    <source>
        <dbReference type="PROSITE" id="PS51918"/>
    </source>
</evidence>
<dbReference type="SFLD" id="SFLDG01072">
    <property type="entry name" value="dehydrogenase_like"/>
    <property type="match status" value="1"/>
</dbReference>
<dbReference type="Gene3D" id="3.20.20.70">
    <property type="entry name" value="Aldolase class I"/>
    <property type="match status" value="1"/>
</dbReference>
<dbReference type="SFLD" id="SFLDS00029">
    <property type="entry name" value="Radical_SAM"/>
    <property type="match status" value="1"/>
</dbReference>
<dbReference type="InterPro" id="IPR023867">
    <property type="entry name" value="Sulphatase_maturase_rSAM"/>
</dbReference>
<comment type="cofactor">
    <cofactor evidence="1">
        <name>[4Fe-4S] cluster</name>
        <dbReference type="ChEBI" id="CHEBI:49883"/>
    </cofactor>
</comment>
<evidence type="ECO:0000256" key="5">
    <source>
        <dbReference type="ARBA" id="ARBA00023004"/>
    </source>
</evidence>
<keyword evidence="9" id="KW-1185">Reference proteome</keyword>
<dbReference type="GO" id="GO:0016491">
    <property type="term" value="F:oxidoreductase activity"/>
    <property type="evidence" value="ECO:0007669"/>
    <property type="project" value="InterPro"/>
</dbReference>
<dbReference type="GO" id="GO:0046872">
    <property type="term" value="F:metal ion binding"/>
    <property type="evidence" value="ECO:0007669"/>
    <property type="project" value="UniProtKB-KW"/>
</dbReference>
<dbReference type="PANTHER" id="PTHR43273">
    <property type="entry name" value="ANAEROBIC SULFATASE-MATURATING ENZYME HOMOLOG ASLB-RELATED"/>
    <property type="match status" value="1"/>
</dbReference>
<evidence type="ECO:0000256" key="3">
    <source>
        <dbReference type="ARBA" id="ARBA00022691"/>
    </source>
</evidence>
<evidence type="ECO:0000313" key="9">
    <source>
        <dbReference type="Proteomes" id="UP000249499"/>
    </source>
</evidence>
<dbReference type="InterPro" id="IPR000385">
    <property type="entry name" value="MoaA_NifB_PqqE_Fe-S-bd_CS"/>
</dbReference>
<dbReference type="InterPro" id="IPR058240">
    <property type="entry name" value="rSAM_sf"/>
</dbReference>
<dbReference type="Proteomes" id="UP000249499">
    <property type="component" value="Plasmid pRt1078"/>
</dbReference>
<keyword evidence="6" id="KW-0411">Iron-sulfur</keyword>
<evidence type="ECO:0000313" key="8">
    <source>
        <dbReference type="EMBL" id="WFR98059.1"/>
    </source>
</evidence>
<reference evidence="9" key="2">
    <citation type="journal article" date="2023" name="MicrobiologyOpen">
        <title>Genomics of the tumorigenes clade of the family Rhizobiaceae and description of Rhizobium rhododendri sp. nov.</title>
        <authorList>
            <person name="Kuzmanovic N."/>
            <person name="diCenzo G.C."/>
            <person name="Bunk B."/>
            <person name="Sproeer C."/>
            <person name="Fruehling A."/>
            <person name="Neumann-Schaal M."/>
            <person name="Overmann J."/>
            <person name="Smalla K."/>
        </authorList>
    </citation>
    <scope>NUCLEOTIDE SEQUENCE [LARGE SCALE GENOMIC DNA]</scope>
    <source>
        <strain evidence="9">1078</strain>
        <plasmid evidence="9">pRt1078</plasmid>
    </source>
</reference>
<dbReference type="InterPro" id="IPR007197">
    <property type="entry name" value="rSAM"/>
</dbReference>
<dbReference type="NCBIfam" id="TIGR04269">
    <property type="entry name" value="SAM_SPASM_FxsB"/>
    <property type="match status" value="1"/>
</dbReference>
<dbReference type="RefSeq" id="WP_111219173.1">
    <property type="nucleotide sequence ID" value="NZ_CP117256.1"/>
</dbReference>
<dbReference type="PANTHER" id="PTHR43273:SF8">
    <property type="entry name" value="RADICAL SAM DOMAIN PROTEIN"/>
    <property type="match status" value="1"/>
</dbReference>
<dbReference type="InterPro" id="IPR026335">
    <property type="entry name" value="rSAM_SPASM_FxsB"/>
</dbReference>
<dbReference type="CDD" id="cd01335">
    <property type="entry name" value="Radical_SAM"/>
    <property type="match status" value="1"/>
</dbReference>
<evidence type="ECO:0000256" key="2">
    <source>
        <dbReference type="ARBA" id="ARBA00022485"/>
    </source>
</evidence>
<accession>A0AAF1KB26</accession>
<dbReference type="AlphaFoldDB" id="A0AAF1KB26"/>
<dbReference type="NCBIfam" id="NF041707">
    <property type="entry name" value="rSAM_YhhB"/>
    <property type="match status" value="1"/>
</dbReference>
<gene>
    <name evidence="8" type="ORF">PR017_19485</name>
</gene>
<evidence type="ECO:0000256" key="1">
    <source>
        <dbReference type="ARBA" id="ARBA00001966"/>
    </source>
</evidence>
<dbReference type="SFLD" id="SFLDG01067">
    <property type="entry name" value="SPASM/twitch_domain_containing"/>
    <property type="match status" value="1"/>
</dbReference>
<keyword evidence="3" id="KW-0949">S-adenosyl-L-methionine</keyword>
<keyword evidence="4" id="KW-0479">Metal-binding</keyword>
<geneLocation type="plasmid" evidence="8 9">
    <name>pRt1078</name>
</geneLocation>
<evidence type="ECO:0000256" key="4">
    <source>
        <dbReference type="ARBA" id="ARBA00022723"/>
    </source>
</evidence>
<keyword evidence="5" id="KW-0408">Iron</keyword>
<dbReference type="InterPro" id="IPR026337">
    <property type="entry name" value="AKG_HExxH"/>
</dbReference>
<name>A0AAF1KB26_9HYPH</name>
<sequence>MTDARITSFLVKVALRCNLDCDYCYVYHHADQSWRKMPKTMSAEVQAAFAARLREYVAAVGLKRAVVVFHGGEPLLAGVHAIVRFANDLRAAVGSDVSLDMAMQTNGLLLSDLTLDALEAADISVSLSLDGGREANDRHRVSRKGRSSYDRVMEGYNRLQAHPKIFAGVISVIDPEVQPDELFTFFDTLNPPKLDFLLPDAHHLRPPPGREGQPNRYQDWLVKAFDLWFDVYPHLPVRTFEALLDVAAGLPSATDAFGFGDVNLLSIETDGSYHDLDVLKITTDGATALPGSVRDAAISAVAASAGIEKHRSLLRKDGLSAKCLSCTVVDICGGGSVPHRFGANGFDNPSVYCAELFNLISHVKKRLADSLVADQPALNSRLPEGFDLARFEFAETADPAMTLLIDDAQREYVGEFGSALANALSLDQSVGAAARTLMDLPSDQFEAVACQPGTVAWTRTFLAHLKGAAIHDVDGKPLVADGAYLVSLASGFDRHRDNGMDIAADDVWLRTPFGEQIYFEPEGIATDARAVVREALSVVRQWRPALADEIASACHAVQFVRDPTAHPEKIVSFSDDSVPGALFVSVTQGDSLIDPYDLADSLIHEHRHQKLYLLERFGPTVSPFAPRVVSPWRADLRPPSGLLHAVFVFVELKRFWEHVLRNGPRRMHNRALNQLADTERNLKLGISTLRTCEMTSVGDALIDVLEKAGARSLATA</sequence>
<reference evidence="8 9" key="1">
    <citation type="journal article" date="2018" name="Sci. Rep.">
        <title>Rhizobium tumorigenes sp. nov., a novel plant tumorigenic bacterium isolated from cane gall tumors on thornless blackberry.</title>
        <authorList>
            <person name="Kuzmanovi N."/>
            <person name="Smalla K."/>
            <person name="Gronow S."/>
            <person name="PuBawska J."/>
        </authorList>
    </citation>
    <scope>NUCLEOTIDE SEQUENCE [LARGE SCALE GENOMIC DNA]</scope>
    <source>
        <strain evidence="8 9">1078</strain>
    </source>
</reference>
<keyword evidence="8" id="KW-0614">Plasmid</keyword>
<dbReference type="KEGG" id="rtu:PR017_19485"/>
<feature type="domain" description="Radical SAM core" evidence="7">
    <location>
        <begin position="3"/>
        <end position="241"/>
    </location>
</feature>
<dbReference type="PROSITE" id="PS51918">
    <property type="entry name" value="RADICAL_SAM"/>
    <property type="match status" value="1"/>
</dbReference>
<dbReference type="EMBL" id="CP117256">
    <property type="protein sequence ID" value="WFR98059.1"/>
    <property type="molecule type" value="Genomic_DNA"/>
</dbReference>
<dbReference type="Pfam" id="PF04055">
    <property type="entry name" value="Radical_SAM"/>
    <property type="match status" value="1"/>
</dbReference>
<dbReference type="PROSITE" id="PS01305">
    <property type="entry name" value="MOAA_NIFB_PQQE"/>
    <property type="match status" value="1"/>
</dbReference>
<dbReference type="NCBIfam" id="TIGR04267">
    <property type="entry name" value="mod_HExxH"/>
    <property type="match status" value="1"/>
</dbReference>
<keyword evidence="2" id="KW-0004">4Fe-4S</keyword>
<dbReference type="SFLD" id="SFLDG01386">
    <property type="entry name" value="main_SPASM_domain-containing"/>
    <property type="match status" value="1"/>
</dbReference>
<protein>
    <submittedName>
        <fullName evidence="8">FxsB family radical SAM/SPASM domain protein</fullName>
    </submittedName>
</protein>
<dbReference type="GO" id="GO:0051539">
    <property type="term" value="F:4 iron, 4 sulfur cluster binding"/>
    <property type="evidence" value="ECO:0007669"/>
    <property type="project" value="UniProtKB-KW"/>
</dbReference>
<evidence type="ECO:0000256" key="6">
    <source>
        <dbReference type="ARBA" id="ARBA00023014"/>
    </source>
</evidence>
<dbReference type="SUPFAM" id="SSF102114">
    <property type="entry name" value="Radical SAM enzymes"/>
    <property type="match status" value="1"/>
</dbReference>
<proteinExistence type="predicted"/>
<organism evidence="8 9">
    <name type="scientific">Rhizobium tumorigenes</name>
    <dbReference type="NCBI Taxonomy" id="2041385"/>
    <lineage>
        <taxon>Bacteria</taxon>
        <taxon>Pseudomonadati</taxon>
        <taxon>Pseudomonadota</taxon>
        <taxon>Alphaproteobacteria</taxon>
        <taxon>Hyphomicrobiales</taxon>
        <taxon>Rhizobiaceae</taxon>
        <taxon>Rhizobium/Agrobacterium group</taxon>
        <taxon>Rhizobium</taxon>
    </lineage>
</organism>
<dbReference type="InterPro" id="IPR013785">
    <property type="entry name" value="Aldolase_TIM"/>
</dbReference>